<evidence type="ECO:0000259" key="5">
    <source>
        <dbReference type="Pfam" id="PF13354"/>
    </source>
</evidence>
<keyword evidence="7" id="KW-1185">Reference proteome</keyword>
<dbReference type="InterPro" id="IPR012338">
    <property type="entry name" value="Beta-lactam/transpept-like"/>
</dbReference>
<name>A0ABT6FK78_9BACT</name>
<dbReference type="InterPro" id="IPR045155">
    <property type="entry name" value="Beta-lactam_cat"/>
</dbReference>
<evidence type="ECO:0000256" key="1">
    <source>
        <dbReference type="ARBA" id="ARBA00001526"/>
    </source>
</evidence>
<feature type="domain" description="Beta-lactamase class A catalytic" evidence="5">
    <location>
        <begin position="43"/>
        <end position="268"/>
    </location>
</feature>
<evidence type="ECO:0000313" key="7">
    <source>
        <dbReference type="Proteomes" id="UP001216907"/>
    </source>
</evidence>
<dbReference type="PANTHER" id="PTHR35333">
    <property type="entry name" value="BETA-LACTAMASE"/>
    <property type="match status" value="1"/>
</dbReference>
<dbReference type="Proteomes" id="UP001216907">
    <property type="component" value="Unassembled WGS sequence"/>
</dbReference>
<dbReference type="RefSeq" id="WP_277864251.1">
    <property type="nucleotide sequence ID" value="NZ_JARRAG010000002.1"/>
</dbReference>
<gene>
    <name evidence="6" type="ORF">PZE19_29820</name>
</gene>
<dbReference type="EMBL" id="JARRAG010000002">
    <property type="protein sequence ID" value="MDG3007983.1"/>
    <property type="molecule type" value="Genomic_DNA"/>
</dbReference>
<dbReference type="EC" id="3.5.2.6" evidence="3"/>
<dbReference type="InterPro" id="IPR000871">
    <property type="entry name" value="Beta-lactam_class-A"/>
</dbReference>
<dbReference type="Pfam" id="PF13354">
    <property type="entry name" value="Beta-lactamase2"/>
    <property type="match status" value="1"/>
</dbReference>
<dbReference type="GO" id="GO:0016787">
    <property type="term" value="F:hydrolase activity"/>
    <property type="evidence" value="ECO:0007669"/>
    <property type="project" value="UniProtKB-KW"/>
</dbReference>
<feature type="signal peptide" evidence="4">
    <location>
        <begin position="1"/>
        <end position="21"/>
    </location>
</feature>
<protein>
    <recommendedName>
        <fullName evidence="3">beta-lactamase</fullName>
        <ecNumber evidence="3">3.5.2.6</ecNumber>
    </recommendedName>
</protein>
<keyword evidence="4" id="KW-0732">Signal</keyword>
<reference evidence="6 7" key="1">
    <citation type="submission" date="2023-03" db="EMBL/GenBank/DDBJ databases">
        <title>Paludisphaera mucosa sp. nov. a novel planctomycete from northern fen.</title>
        <authorList>
            <person name="Ivanova A."/>
        </authorList>
    </citation>
    <scope>NUCLEOTIDE SEQUENCE [LARGE SCALE GENOMIC DNA]</scope>
    <source>
        <strain evidence="6 7">Pla2</strain>
    </source>
</reference>
<comment type="catalytic activity">
    <reaction evidence="1">
        <text>a beta-lactam + H2O = a substituted beta-amino acid</text>
        <dbReference type="Rhea" id="RHEA:20401"/>
        <dbReference type="ChEBI" id="CHEBI:15377"/>
        <dbReference type="ChEBI" id="CHEBI:35627"/>
        <dbReference type="ChEBI" id="CHEBI:140347"/>
        <dbReference type="EC" id="3.5.2.6"/>
    </reaction>
</comment>
<feature type="chain" id="PRO_5046272141" description="beta-lactamase" evidence="4">
    <location>
        <begin position="22"/>
        <end position="295"/>
    </location>
</feature>
<keyword evidence="6" id="KW-0378">Hydrolase</keyword>
<evidence type="ECO:0000256" key="3">
    <source>
        <dbReference type="ARBA" id="ARBA00012865"/>
    </source>
</evidence>
<evidence type="ECO:0000256" key="2">
    <source>
        <dbReference type="ARBA" id="ARBA00009009"/>
    </source>
</evidence>
<dbReference type="Gene3D" id="3.40.710.10">
    <property type="entry name" value="DD-peptidase/beta-lactamase superfamily"/>
    <property type="match status" value="1"/>
</dbReference>
<accession>A0ABT6FK78</accession>
<evidence type="ECO:0000313" key="6">
    <source>
        <dbReference type="EMBL" id="MDG3007983.1"/>
    </source>
</evidence>
<comment type="similarity">
    <text evidence="2">Belongs to the class-A beta-lactamase family.</text>
</comment>
<dbReference type="SUPFAM" id="SSF56601">
    <property type="entry name" value="beta-lactamase/transpeptidase-like"/>
    <property type="match status" value="1"/>
</dbReference>
<dbReference type="PANTHER" id="PTHR35333:SF3">
    <property type="entry name" value="BETA-LACTAMASE-TYPE TRANSPEPTIDASE FOLD CONTAINING PROTEIN"/>
    <property type="match status" value="1"/>
</dbReference>
<evidence type="ECO:0000256" key="4">
    <source>
        <dbReference type="SAM" id="SignalP"/>
    </source>
</evidence>
<proteinExistence type="inferred from homology"/>
<comment type="caution">
    <text evidence="6">The sequence shown here is derived from an EMBL/GenBank/DDBJ whole genome shotgun (WGS) entry which is preliminary data.</text>
</comment>
<sequence>MARAWIIACLAIAGLSAAARAGDFEEKVAALTAPFGRGALVEVALHDLETGATHLIRADEPIHPASTMKVPVMLEIYRRVEAGTLGLDEPIEVNNTFVSIADGSPFSLDAADDSETKLYGRVGETATVRELTFLMITESSNLATNILIDKVSAKAVTAFMKELGAGDLQVLRGVEDDRAFEAGLNNSGTARGMMTILGRLAEGTAVSKAASAAMLDVLRAQKFNDGIPAGLPKGVSVAHKTGSITNVYHDAAVVEPAGRRPFVLVVMTRGIEADRAAPKLAAEIARVAYETVAAR</sequence>
<organism evidence="6 7">
    <name type="scientific">Paludisphaera mucosa</name>
    <dbReference type="NCBI Taxonomy" id="3030827"/>
    <lineage>
        <taxon>Bacteria</taxon>
        <taxon>Pseudomonadati</taxon>
        <taxon>Planctomycetota</taxon>
        <taxon>Planctomycetia</taxon>
        <taxon>Isosphaerales</taxon>
        <taxon>Isosphaeraceae</taxon>
        <taxon>Paludisphaera</taxon>
    </lineage>
</organism>